<feature type="transmembrane region" description="Helical" evidence="7">
    <location>
        <begin position="71"/>
        <end position="95"/>
    </location>
</feature>
<dbReference type="SUPFAM" id="SSF161098">
    <property type="entry name" value="MetI-like"/>
    <property type="match status" value="1"/>
</dbReference>
<dbReference type="PANTHER" id="PTHR43744:SF12">
    <property type="entry name" value="ABC TRANSPORTER PERMEASE PROTEIN MG189-RELATED"/>
    <property type="match status" value="1"/>
</dbReference>
<keyword evidence="5 7" id="KW-1133">Transmembrane helix</keyword>
<dbReference type="Gene3D" id="1.10.3720.10">
    <property type="entry name" value="MetI-like"/>
    <property type="match status" value="1"/>
</dbReference>
<dbReference type="InterPro" id="IPR035906">
    <property type="entry name" value="MetI-like_sf"/>
</dbReference>
<protein>
    <submittedName>
        <fullName evidence="9">Carbohydrate ABC transporter permease</fullName>
    </submittedName>
</protein>
<comment type="caution">
    <text evidence="9">The sequence shown here is derived from an EMBL/GenBank/DDBJ whole genome shotgun (WGS) entry which is preliminary data.</text>
</comment>
<comment type="similarity">
    <text evidence="7">Belongs to the binding-protein-dependent transport system permease family.</text>
</comment>
<dbReference type="GO" id="GO:0055085">
    <property type="term" value="P:transmembrane transport"/>
    <property type="evidence" value="ECO:0007669"/>
    <property type="project" value="InterPro"/>
</dbReference>
<keyword evidence="10" id="KW-1185">Reference proteome</keyword>
<evidence type="ECO:0000256" key="2">
    <source>
        <dbReference type="ARBA" id="ARBA00022448"/>
    </source>
</evidence>
<name>A0A3S3S251_9HYPH</name>
<evidence type="ECO:0000256" key="5">
    <source>
        <dbReference type="ARBA" id="ARBA00022989"/>
    </source>
</evidence>
<comment type="subcellular location">
    <subcellularLocation>
        <location evidence="1 7">Cell membrane</location>
        <topology evidence="1 7">Multi-pass membrane protein</topology>
    </subcellularLocation>
</comment>
<reference evidence="9 10" key="1">
    <citation type="submission" date="2019-01" db="EMBL/GenBank/DDBJ databases">
        <title>The draft genome of Rhizobium sp. 24NR.</title>
        <authorList>
            <person name="Liu L."/>
            <person name="Liang L."/>
            <person name="Shi S."/>
            <person name="Xu L."/>
            <person name="Wang X."/>
            <person name="Li L."/>
            <person name="Zhang X."/>
        </authorList>
    </citation>
    <scope>NUCLEOTIDE SEQUENCE [LARGE SCALE GENOMIC DNA]</scope>
    <source>
        <strain evidence="9 10">24NR</strain>
    </source>
</reference>
<dbReference type="InterPro" id="IPR000515">
    <property type="entry name" value="MetI-like"/>
</dbReference>
<dbReference type="EMBL" id="SBIP01000006">
    <property type="protein sequence ID" value="RWX74846.1"/>
    <property type="molecule type" value="Genomic_DNA"/>
</dbReference>
<dbReference type="PANTHER" id="PTHR43744">
    <property type="entry name" value="ABC TRANSPORTER PERMEASE PROTEIN MG189-RELATED-RELATED"/>
    <property type="match status" value="1"/>
</dbReference>
<feature type="domain" description="ABC transmembrane type-1" evidence="8">
    <location>
        <begin position="72"/>
        <end position="262"/>
    </location>
</feature>
<dbReference type="OrthoDB" id="9815445at2"/>
<evidence type="ECO:0000256" key="7">
    <source>
        <dbReference type="RuleBase" id="RU363032"/>
    </source>
</evidence>
<proteinExistence type="inferred from homology"/>
<evidence type="ECO:0000259" key="8">
    <source>
        <dbReference type="PROSITE" id="PS50928"/>
    </source>
</evidence>
<evidence type="ECO:0000313" key="10">
    <source>
        <dbReference type="Proteomes" id="UP000287687"/>
    </source>
</evidence>
<keyword evidence="2 7" id="KW-0813">Transport</keyword>
<feature type="transmembrane region" description="Helical" evidence="7">
    <location>
        <begin position="244"/>
        <end position="262"/>
    </location>
</feature>
<accession>A0A3S3S251</accession>
<evidence type="ECO:0000256" key="3">
    <source>
        <dbReference type="ARBA" id="ARBA00022475"/>
    </source>
</evidence>
<keyword evidence="4 7" id="KW-0812">Transmembrane</keyword>
<sequence length="276" mass="30241">MNRGSLKPVIFEHAVLSIGVVYSIFPFFWMIITSLRSSGDAFNSDSLLWPTKWDVVYNYTQALLTTPLPRFLANGVFVCGVILLLQIATALPCAYAIAKLSFRGRTFLTATVICCLAIPFQAVALPLFVGLAQLDLLNSYFALISPFAVSVFAILMLAQYLRGYPDEIIEAARLDGLSEKGILWRLILPASKPAIAAFAIFSVAAHWNDLYWPLIVVTEPDLAPPTLGVLFFRSEESGDQTGPLMAAATIVTLPLVVFFLAAQRRFVQGITMTGVK</sequence>
<dbReference type="Proteomes" id="UP000287687">
    <property type="component" value="Unassembled WGS sequence"/>
</dbReference>
<evidence type="ECO:0000256" key="4">
    <source>
        <dbReference type="ARBA" id="ARBA00022692"/>
    </source>
</evidence>
<feature type="transmembrane region" description="Helical" evidence="7">
    <location>
        <begin position="140"/>
        <end position="161"/>
    </location>
</feature>
<keyword evidence="3" id="KW-1003">Cell membrane</keyword>
<evidence type="ECO:0000256" key="1">
    <source>
        <dbReference type="ARBA" id="ARBA00004651"/>
    </source>
</evidence>
<dbReference type="GO" id="GO:0005886">
    <property type="term" value="C:plasma membrane"/>
    <property type="evidence" value="ECO:0007669"/>
    <property type="project" value="UniProtKB-SubCell"/>
</dbReference>
<dbReference type="RefSeq" id="WP_128445507.1">
    <property type="nucleotide sequence ID" value="NZ_SBIP01000006.1"/>
</dbReference>
<organism evidence="9 10">
    <name type="scientific">Neorhizobium lilium</name>
    <dbReference type="NCBI Taxonomy" id="2503024"/>
    <lineage>
        <taxon>Bacteria</taxon>
        <taxon>Pseudomonadati</taxon>
        <taxon>Pseudomonadota</taxon>
        <taxon>Alphaproteobacteria</taxon>
        <taxon>Hyphomicrobiales</taxon>
        <taxon>Rhizobiaceae</taxon>
        <taxon>Rhizobium/Agrobacterium group</taxon>
        <taxon>Neorhizobium</taxon>
    </lineage>
</organism>
<keyword evidence="6 7" id="KW-0472">Membrane</keyword>
<evidence type="ECO:0000313" key="9">
    <source>
        <dbReference type="EMBL" id="RWX74846.1"/>
    </source>
</evidence>
<dbReference type="Pfam" id="PF00528">
    <property type="entry name" value="BPD_transp_1"/>
    <property type="match status" value="1"/>
</dbReference>
<dbReference type="PROSITE" id="PS50928">
    <property type="entry name" value="ABC_TM1"/>
    <property type="match status" value="1"/>
</dbReference>
<feature type="transmembrane region" description="Helical" evidence="7">
    <location>
        <begin position="9"/>
        <end position="32"/>
    </location>
</feature>
<evidence type="ECO:0000256" key="6">
    <source>
        <dbReference type="ARBA" id="ARBA00023136"/>
    </source>
</evidence>
<feature type="transmembrane region" description="Helical" evidence="7">
    <location>
        <begin position="182"/>
        <end position="207"/>
    </location>
</feature>
<dbReference type="CDD" id="cd06261">
    <property type="entry name" value="TM_PBP2"/>
    <property type="match status" value="1"/>
</dbReference>
<dbReference type="AlphaFoldDB" id="A0A3S3S251"/>
<gene>
    <name evidence="9" type="ORF">EPK99_23415</name>
</gene>
<feature type="transmembrane region" description="Helical" evidence="7">
    <location>
        <begin position="107"/>
        <end position="128"/>
    </location>
</feature>